<evidence type="ECO:0000313" key="1">
    <source>
        <dbReference type="EMBL" id="KFB75404.1"/>
    </source>
</evidence>
<evidence type="ECO:0000313" key="4">
    <source>
        <dbReference type="Proteomes" id="UP000509684"/>
    </source>
</evidence>
<sequence length="134" mass="15440">MIASCYHSRWRIEEAFKRIQHRLGFEHLSGMSWLAAQQDFGAKILCDKLNALAVYAASELLDPHIRAHYLINRGDTFCRLKRTLGRWIHQDQGAHDNVVSVFEQLIKNLVQIKPERSYPPKLLSKTARISCPQG</sequence>
<reference evidence="2 4" key="2">
    <citation type="journal article" date="2019" name="Microbiome">
        <title>Annotated bacterial chromosomes from frame-shift-corrected long-read metagenomic data.</title>
        <authorList>
            <person name="Arumugam K."/>
            <person name="Bagci C."/>
            <person name="Bessarab I."/>
            <person name="Beier S."/>
            <person name="Buchfink B."/>
            <person name="Gorska A."/>
            <person name="Qiu G."/>
            <person name="Huson D.H."/>
            <person name="Williams R.B.H."/>
        </authorList>
    </citation>
    <scope>NUCLEOTIDE SEQUENCE [LARGE SCALE GENOMIC DNA]</scope>
    <source>
        <strain evidence="2">SSA1</strain>
    </source>
</reference>
<organism evidence="1 3">
    <name type="scientific">Candidatus Accumulibacter cognatus</name>
    <dbReference type="NCBI Taxonomy" id="2954383"/>
    <lineage>
        <taxon>Bacteria</taxon>
        <taxon>Pseudomonadati</taxon>
        <taxon>Pseudomonadota</taxon>
        <taxon>Betaproteobacteria</taxon>
        <taxon>Candidatus Accumulibacter</taxon>
    </lineage>
</organism>
<protein>
    <recommendedName>
        <fullName evidence="5">Transposase IS4-like domain-containing protein</fullName>
    </recommendedName>
</protein>
<dbReference type="STRING" id="1453999.AW06_003573"/>
<gene>
    <name evidence="1" type="ORF">AW06_003573</name>
    <name evidence="2" type="ORF">HWD57_09425</name>
</gene>
<dbReference type="Proteomes" id="UP000021315">
    <property type="component" value="Unassembled WGS sequence"/>
</dbReference>
<proteinExistence type="predicted"/>
<evidence type="ECO:0000313" key="2">
    <source>
        <dbReference type="EMBL" id="QLH49976.1"/>
    </source>
</evidence>
<reference evidence="2" key="3">
    <citation type="submission" date="2020-06" db="EMBL/GenBank/DDBJ databases">
        <authorList>
            <person name="Arumugam K."/>
            <person name="Besarab I."/>
            <person name="Haryono M."/>
            <person name="Bagci C."/>
            <person name="Beier S."/>
            <person name="Buchfink B."/>
            <person name="Gorska A."/>
            <person name="Qiu G."/>
            <person name="Huson D.H."/>
            <person name="Williams R.B."/>
        </authorList>
    </citation>
    <scope>NUCLEOTIDE SEQUENCE</scope>
    <source>
        <strain evidence="2">SSA1</strain>
    </source>
</reference>
<dbReference type="Proteomes" id="UP000509684">
    <property type="component" value="Chromosome"/>
</dbReference>
<dbReference type="EMBL" id="JDST02000090">
    <property type="protein sequence ID" value="KFB75404.1"/>
    <property type="molecule type" value="Genomic_DNA"/>
</dbReference>
<dbReference type="RefSeq" id="WP_171047349.1">
    <property type="nucleotide sequence ID" value="NZ_JDST02000090.1"/>
</dbReference>
<accession>A0A080MDV2</accession>
<accession>A0A7D5S803</accession>
<name>A0A080MDV2_9PROT</name>
<dbReference type="EMBL" id="CP058708">
    <property type="protein sequence ID" value="QLH49976.1"/>
    <property type="molecule type" value="Genomic_DNA"/>
</dbReference>
<keyword evidence="3" id="KW-1185">Reference proteome</keyword>
<dbReference type="KEGG" id="acog:HWD57_09425"/>
<dbReference type="AlphaFoldDB" id="A0A080MDV2"/>
<reference evidence="1 3" key="1">
    <citation type="submission" date="2014-02" db="EMBL/GenBank/DDBJ databases">
        <title>Expanding our view of genomic diversity in Candidatus Accumulibacter clades.</title>
        <authorList>
            <person name="Skennerton C.T."/>
            <person name="Barr J.J."/>
            <person name="Slater F.R."/>
            <person name="Bond P.L."/>
            <person name="Tyson G.W."/>
        </authorList>
    </citation>
    <scope>NUCLEOTIDE SEQUENCE [LARGE SCALE GENOMIC DNA]</scope>
    <source>
        <strain evidence="3">SK-02</strain>
    </source>
</reference>
<evidence type="ECO:0008006" key="5">
    <source>
        <dbReference type="Google" id="ProtNLM"/>
    </source>
</evidence>
<evidence type="ECO:0000313" key="3">
    <source>
        <dbReference type="Proteomes" id="UP000021315"/>
    </source>
</evidence>